<dbReference type="OrthoDB" id="9779418at2"/>
<dbReference type="Gene3D" id="3.30.1360.110">
    <property type="entry name" value="Domain 2, Phosphonoacetate Hydrolase"/>
    <property type="match status" value="1"/>
</dbReference>
<dbReference type="RefSeq" id="WP_137263766.1">
    <property type="nucleotide sequence ID" value="NZ_SZQL01000024.1"/>
</dbReference>
<evidence type="ECO:0000313" key="2">
    <source>
        <dbReference type="Proteomes" id="UP000305848"/>
    </source>
</evidence>
<accession>A0A4U3KTR0</accession>
<proteinExistence type="predicted"/>
<keyword evidence="2" id="KW-1185">Reference proteome</keyword>
<dbReference type="Proteomes" id="UP000305848">
    <property type="component" value="Unassembled WGS sequence"/>
</dbReference>
<dbReference type="SUPFAM" id="SSF53649">
    <property type="entry name" value="Alkaline phosphatase-like"/>
    <property type="match status" value="1"/>
</dbReference>
<dbReference type="EMBL" id="SZQL01000024">
    <property type="protein sequence ID" value="TKK65129.1"/>
    <property type="molecule type" value="Genomic_DNA"/>
</dbReference>
<dbReference type="Pfam" id="PF01663">
    <property type="entry name" value="Phosphodiest"/>
    <property type="match status" value="1"/>
</dbReference>
<dbReference type="InterPro" id="IPR002591">
    <property type="entry name" value="Phosphodiest/P_Trfase"/>
</dbReference>
<dbReference type="CDD" id="cd16018">
    <property type="entry name" value="Enpp"/>
    <property type="match status" value="1"/>
</dbReference>
<name>A0A4U3KTR0_9BACT</name>
<dbReference type="PANTHER" id="PTHR10151">
    <property type="entry name" value="ECTONUCLEOTIDE PYROPHOSPHATASE/PHOSPHODIESTERASE"/>
    <property type="match status" value="1"/>
</dbReference>
<dbReference type="InterPro" id="IPR023116">
    <property type="entry name" value="Phosphonoacetate_hydro_insert"/>
</dbReference>
<dbReference type="GO" id="GO:0047400">
    <property type="term" value="F:phosphonoacetate hydrolase activity"/>
    <property type="evidence" value="ECO:0007669"/>
    <property type="project" value="UniProtKB-EC"/>
</dbReference>
<gene>
    <name evidence="1" type="primary">phnA</name>
    <name evidence="1" type="ORF">FC093_20910</name>
</gene>
<dbReference type="InterPro" id="IPR017850">
    <property type="entry name" value="Alkaline_phosphatase_core_sf"/>
</dbReference>
<dbReference type="EC" id="3.11.1.2" evidence="1"/>
<dbReference type="NCBIfam" id="TIGR02335">
    <property type="entry name" value="hydr_PhnA"/>
    <property type="match status" value="1"/>
</dbReference>
<dbReference type="InterPro" id="IPR012710">
    <property type="entry name" value="Phosphonoacetate_hydro"/>
</dbReference>
<sequence length="417" mass="45520">MTVVTNSFSVNGATYHPVESPIVVICIDGSADEYLDISMAFDKMPNVKCMSKQGYRGMVRGALPSFTNVNNSSIVTGVSPAVHGISGNFFYDTEKDKEVMMNSSEYLRAETILAAAADAGRKVAVVTAKEKLRDILSYKMKGIAISAEKANQAKKETHGIDDVEAIVGYQTPAIYSADASLFVLRAGVALIEKGLADFLYLSLTDYMQHTYAPETKESLDFYEAMDKEVGKLLALGAIVGATADHGMNAKVKEDGSPNVLFVEDMLQEQFGDHFRVICPITDPYVKHHGALGSYVVVHVADKSIINEVKNWLAMQPGITEVYDKATAVRVLEQPEDRTGDLVVLSARDVVVGRSPQYHDLSALDGTLRSHGGRYEEMVPMIISHPLNETYKKKAAGDPRNFNIFDFTINGTNEGANV</sequence>
<evidence type="ECO:0000313" key="1">
    <source>
        <dbReference type="EMBL" id="TKK65129.1"/>
    </source>
</evidence>
<dbReference type="PANTHER" id="PTHR10151:SF120">
    <property type="entry name" value="BIS(5'-ADENOSYL)-TRIPHOSPHATASE"/>
    <property type="match status" value="1"/>
</dbReference>
<dbReference type="Gene3D" id="3.40.720.10">
    <property type="entry name" value="Alkaline Phosphatase, subunit A"/>
    <property type="match status" value="1"/>
</dbReference>
<reference evidence="1 2" key="1">
    <citation type="submission" date="2019-05" db="EMBL/GenBank/DDBJ databases">
        <title>Panacibacter sp. strain 17mud1-8 Genome sequencing and assembly.</title>
        <authorList>
            <person name="Chhetri G."/>
        </authorList>
    </citation>
    <scope>NUCLEOTIDE SEQUENCE [LARGE SCALE GENOMIC DNA]</scope>
    <source>
        <strain evidence="1 2">17mud1-8</strain>
    </source>
</reference>
<organism evidence="1 2">
    <name type="scientific">Ilyomonas limi</name>
    <dbReference type="NCBI Taxonomy" id="2575867"/>
    <lineage>
        <taxon>Bacteria</taxon>
        <taxon>Pseudomonadati</taxon>
        <taxon>Bacteroidota</taxon>
        <taxon>Chitinophagia</taxon>
        <taxon>Chitinophagales</taxon>
        <taxon>Chitinophagaceae</taxon>
        <taxon>Ilyomonas</taxon>
    </lineage>
</organism>
<comment type="caution">
    <text evidence="1">The sequence shown here is derived from an EMBL/GenBank/DDBJ whole genome shotgun (WGS) entry which is preliminary data.</text>
</comment>
<keyword evidence="1" id="KW-0378">Hydrolase</keyword>
<protein>
    <submittedName>
        <fullName evidence="1">Phosphonoacetate hydrolase</fullName>
        <ecNumber evidence="1">3.11.1.2</ecNumber>
    </submittedName>
</protein>
<dbReference type="AlphaFoldDB" id="A0A4U3KTR0"/>